<keyword evidence="1" id="KW-0175">Coiled coil</keyword>
<dbReference type="AlphaFoldDB" id="A0A0P6WA24"/>
<comment type="caution">
    <text evidence="2">The sequence shown here is derived from an EMBL/GenBank/DDBJ whole genome shotgun (WGS) entry which is preliminary data.</text>
</comment>
<proteinExistence type="predicted"/>
<sequence length="571" mass="62748">MSSSVLTLSSDQLLAEYVGLNEFRGFAETRLAVGPDLAAVLIRDGRVVGVEAGTHVSVGGFWQGLKDAIGGQHSLRLLIADLKPFRLVEQVTALTADRVPVGGELTFEFQVDPERAANILGFMAEHRAVLKTDVTARLMAHLKDRVIEAEIGRLGAVDIRGNVGLQDRIQARIMAEVERVAGEIGLTVRAVSATWTMNEVELAEIEARRKAAEDQRLKQEHELLTSQLKREADTTVLKINLANAADRARVIDEAELRRLVLSNELQFEEARESGIRSAEMNALMGEIAKVVARRQARFEEELAAIDQQKARTLRDGEARYAGIDVGIEEARRLQIRAEIDQANQLANSRAMIAQRRVNAELAEMDRLEALKGEEHQSALVSIQNQRRREQARLEADLREAARQTEIRDAEAQHARLRDLNDLNAANARSQIDNERFRDDSSAERRIREAEAAARHAASLIEAESSLTAEQMKARKLDNQGAAQVLTAEANALAQRDQALTQALRDQIAATRDDARAAQNTIAMTAAGTAQGVGQAISGFAPPPTLIECPHCHQQTLARGPNCVHCRQPLGA</sequence>
<dbReference type="RefSeq" id="WP_054361594.1">
    <property type="nucleotide sequence ID" value="NZ_LJYW01000001.1"/>
</dbReference>
<gene>
    <name evidence="2" type="ORF">ABB55_26965</name>
</gene>
<protein>
    <recommendedName>
        <fullName evidence="4">Band 7 domain-containing protein</fullName>
    </recommendedName>
</protein>
<dbReference type="Proteomes" id="UP000048984">
    <property type="component" value="Unassembled WGS sequence"/>
</dbReference>
<dbReference type="EMBL" id="LJYW01000001">
    <property type="protein sequence ID" value="KPL55428.1"/>
    <property type="molecule type" value="Genomic_DNA"/>
</dbReference>
<evidence type="ECO:0008006" key="4">
    <source>
        <dbReference type="Google" id="ProtNLM"/>
    </source>
</evidence>
<accession>A0A0P6WA24</accession>
<dbReference type="STRING" id="665126.ABB55_26965"/>
<evidence type="ECO:0000313" key="3">
    <source>
        <dbReference type="Proteomes" id="UP000048984"/>
    </source>
</evidence>
<reference evidence="2 3" key="2">
    <citation type="submission" date="2015-10" db="EMBL/GenBank/DDBJ databases">
        <title>Draft Genome Sequence of Prosthecomicrobium hirschii ATCC 27832.</title>
        <authorList>
            <person name="Daniel J."/>
            <person name="Givan S.A."/>
            <person name="Brun Y.V."/>
            <person name="Brown P.J."/>
        </authorList>
    </citation>
    <scope>NUCLEOTIDE SEQUENCE [LARGE SCALE GENOMIC DNA]</scope>
    <source>
        <strain evidence="2 3">16</strain>
    </source>
</reference>
<evidence type="ECO:0000256" key="1">
    <source>
        <dbReference type="SAM" id="Coils"/>
    </source>
</evidence>
<evidence type="ECO:0000313" key="2">
    <source>
        <dbReference type="EMBL" id="KPL55428.1"/>
    </source>
</evidence>
<name>A0A0P6WA24_9HYPH</name>
<feature type="coiled-coil region" evidence="1">
    <location>
        <begin position="350"/>
        <end position="403"/>
    </location>
</feature>
<reference evidence="2 3" key="1">
    <citation type="submission" date="2015-09" db="EMBL/GenBank/DDBJ databases">
        <authorList>
            <person name="Jackson K.R."/>
            <person name="Lunt B.L."/>
            <person name="Fisher J.N.B."/>
            <person name="Gardner A.V."/>
            <person name="Bailey M.E."/>
            <person name="Deus L.M."/>
            <person name="Earl A.S."/>
            <person name="Gibby P.D."/>
            <person name="Hartmann K.A."/>
            <person name="Liu J.E."/>
            <person name="Manci A.M."/>
            <person name="Nielsen D.A."/>
            <person name="Solomon M.B."/>
            <person name="Breakwell D.P."/>
            <person name="Burnett S.H."/>
            <person name="Grose J.H."/>
        </authorList>
    </citation>
    <scope>NUCLEOTIDE SEQUENCE [LARGE SCALE GENOMIC DNA]</scope>
    <source>
        <strain evidence="2 3">16</strain>
    </source>
</reference>
<keyword evidence="3" id="KW-1185">Reference proteome</keyword>
<organism evidence="2 3">
    <name type="scientific">Prosthecodimorpha hirschii</name>
    <dbReference type="NCBI Taxonomy" id="665126"/>
    <lineage>
        <taxon>Bacteria</taxon>
        <taxon>Pseudomonadati</taxon>
        <taxon>Pseudomonadota</taxon>
        <taxon>Alphaproteobacteria</taxon>
        <taxon>Hyphomicrobiales</taxon>
        <taxon>Ancalomicrobiaceae</taxon>
        <taxon>Prosthecodimorpha</taxon>
    </lineage>
</organism>